<feature type="region of interest" description="Disordered" evidence="1">
    <location>
        <begin position="1"/>
        <end position="114"/>
    </location>
</feature>
<evidence type="ECO:0000256" key="1">
    <source>
        <dbReference type="SAM" id="MobiDB-lite"/>
    </source>
</evidence>
<feature type="compositionally biased region" description="Basic residues" evidence="1">
    <location>
        <begin position="67"/>
        <end position="76"/>
    </location>
</feature>
<feature type="compositionally biased region" description="Pro residues" evidence="1">
    <location>
        <begin position="8"/>
        <end position="24"/>
    </location>
</feature>
<sequence>GQVHDRVGPPPYLRPQPEPPLGRPRPPRDEEALPHVTAAGPPRAAGGPGRTRRVRRVRPGQLDRRLGGRPRRRRVGRVAQVGAQEPRPPRLPGAVGRQGVRAGEEPPPRPRRLDAVRRTQVVEEVRHLPPGGMTWEQVWSKYEEQVLSESAGVWTDRLPPAGRTGAGNARRPTTRSRRGCACGSSSGAS</sequence>
<keyword evidence="3" id="KW-1185">Reference proteome</keyword>
<reference evidence="2 3" key="1">
    <citation type="journal article" date="2012" name="Genome Biol.">
        <title>Genome and low-iron response of an oceanic diatom adapted to chronic iron limitation.</title>
        <authorList>
            <person name="Lommer M."/>
            <person name="Specht M."/>
            <person name="Roy A.S."/>
            <person name="Kraemer L."/>
            <person name="Andreson R."/>
            <person name="Gutowska M.A."/>
            <person name="Wolf J."/>
            <person name="Bergner S.V."/>
            <person name="Schilhabel M.B."/>
            <person name="Klostermeier U.C."/>
            <person name="Beiko R.G."/>
            <person name="Rosenstiel P."/>
            <person name="Hippler M."/>
            <person name="Laroche J."/>
        </authorList>
    </citation>
    <scope>NUCLEOTIDE SEQUENCE [LARGE SCALE GENOMIC DNA]</scope>
    <source>
        <strain evidence="2 3">CCMP1005</strain>
    </source>
</reference>
<dbReference type="AlphaFoldDB" id="K0RQH8"/>
<organism evidence="2 3">
    <name type="scientific">Thalassiosira oceanica</name>
    <name type="common">Marine diatom</name>
    <dbReference type="NCBI Taxonomy" id="159749"/>
    <lineage>
        <taxon>Eukaryota</taxon>
        <taxon>Sar</taxon>
        <taxon>Stramenopiles</taxon>
        <taxon>Ochrophyta</taxon>
        <taxon>Bacillariophyta</taxon>
        <taxon>Coscinodiscophyceae</taxon>
        <taxon>Thalassiosirophycidae</taxon>
        <taxon>Thalassiosirales</taxon>
        <taxon>Thalassiosiraceae</taxon>
        <taxon>Thalassiosira</taxon>
    </lineage>
</organism>
<feature type="compositionally biased region" description="Basic and acidic residues" evidence="1">
    <location>
        <begin position="102"/>
        <end position="114"/>
    </location>
</feature>
<proteinExistence type="predicted"/>
<accession>K0RQH8</accession>
<evidence type="ECO:0000313" key="2">
    <source>
        <dbReference type="EMBL" id="EJK56028.1"/>
    </source>
</evidence>
<gene>
    <name evidence="2" type="ORF">THAOC_24154</name>
</gene>
<protein>
    <submittedName>
        <fullName evidence="2">Uncharacterized protein</fullName>
    </submittedName>
</protein>
<dbReference type="Proteomes" id="UP000266841">
    <property type="component" value="Unassembled WGS sequence"/>
</dbReference>
<feature type="region of interest" description="Disordered" evidence="1">
    <location>
        <begin position="153"/>
        <end position="189"/>
    </location>
</feature>
<comment type="caution">
    <text evidence="2">The sequence shown here is derived from an EMBL/GenBank/DDBJ whole genome shotgun (WGS) entry which is preliminary data.</text>
</comment>
<feature type="non-terminal residue" evidence="2">
    <location>
        <position position="1"/>
    </location>
</feature>
<dbReference type="EMBL" id="AGNL01032581">
    <property type="protein sequence ID" value="EJK56028.1"/>
    <property type="molecule type" value="Genomic_DNA"/>
</dbReference>
<name>K0RQH8_THAOC</name>
<evidence type="ECO:0000313" key="3">
    <source>
        <dbReference type="Proteomes" id="UP000266841"/>
    </source>
</evidence>
<feature type="compositionally biased region" description="Low complexity" evidence="1">
    <location>
        <begin position="179"/>
        <end position="189"/>
    </location>
</feature>
<feature type="compositionally biased region" description="Low complexity" evidence="1">
    <location>
        <begin position="36"/>
        <end position="45"/>
    </location>
</feature>